<protein>
    <submittedName>
        <fullName evidence="1">Uncharacterized protein</fullName>
    </submittedName>
</protein>
<accession>A0ACB8EZG2</accession>
<organism evidence="1 2">
    <name type="scientific">Sphaerodactylus townsendi</name>
    <dbReference type="NCBI Taxonomy" id="933632"/>
    <lineage>
        <taxon>Eukaryota</taxon>
        <taxon>Metazoa</taxon>
        <taxon>Chordata</taxon>
        <taxon>Craniata</taxon>
        <taxon>Vertebrata</taxon>
        <taxon>Euteleostomi</taxon>
        <taxon>Lepidosauria</taxon>
        <taxon>Squamata</taxon>
        <taxon>Bifurcata</taxon>
        <taxon>Gekkota</taxon>
        <taxon>Sphaerodactylidae</taxon>
        <taxon>Sphaerodactylus</taxon>
    </lineage>
</organism>
<keyword evidence="2" id="KW-1185">Reference proteome</keyword>
<reference evidence="1" key="1">
    <citation type="submission" date="2021-08" db="EMBL/GenBank/DDBJ databases">
        <title>The first chromosome-level gecko genome reveals the dynamic sex chromosomes of Neotropical dwarf geckos (Sphaerodactylidae: Sphaerodactylus).</title>
        <authorList>
            <person name="Pinto B.J."/>
            <person name="Keating S.E."/>
            <person name="Gamble T."/>
        </authorList>
    </citation>
    <scope>NUCLEOTIDE SEQUENCE</scope>
    <source>
        <strain evidence="1">TG3544</strain>
    </source>
</reference>
<name>A0ACB8EZG2_9SAUR</name>
<evidence type="ECO:0000313" key="1">
    <source>
        <dbReference type="EMBL" id="KAH7998225.1"/>
    </source>
</evidence>
<gene>
    <name evidence="1" type="ORF">K3G42_013923</name>
</gene>
<sequence length="187" mass="19969">MALHWEQRYPCADTGSGYVQRETLLRQLETNQLDIDATLEELSVQQETEDQNYEIFLEMMEARSRGHASPLAADGQSPSSGSQSPVVPPGNTSGSSSPSTPQPPLPLPQQSPAIPAAPLESLTPQVPVLLPETQLPAATAAPVPPAAPPPQKRSIIARLFGTSAPEVTPPPPGKDSRYQSFFPPCML</sequence>
<evidence type="ECO:0000313" key="2">
    <source>
        <dbReference type="Proteomes" id="UP000827872"/>
    </source>
</evidence>
<proteinExistence type="predicted"/>
<dbReference type="EMBL" id="CM037625">
    <property type="protein sequence ID" value="KAH7998225.1"/>
    <property type="molecule type" value="Genomic_DNA"/>
</dbReference>
<dbReference type="Proteomes" id="UP000827872">
    <property type="component" value="Linkage Group LG12"/>
</dbReference>
<comment type="caution">
    <text evidence="1">The sequence shown here is derived from an EMBL/GenBank/DDBJ whole genome shotgun (WGS) entry which is preliminary data.</text>
</comment>